<evidence type="ECO:0000313" key="2">
    <source>
        <dbReference type="EMBL" id="KAK7410769.1"/>
    </source>
</evidence>
<dbReference type="EMBL" id="JAYMYS010000001">
    <property type="protein sequence ID" value="KAK7410769.1"/>
    <property type="molecule type" value="Genomic_DNA"/>
</dbReference>
<keyword evidence="3" id="KW-1185">Reference proteome</keyword>
<evidence type="ECO:0000313" key="3">
    <source>
        <dbReference type="Proteomes" id="UP001386955"/>
    </source>
</evidence>
<name>A0AAN9T0S4_PSOTE</name>
<protein>
    <submittedName>
        <fullName evidence="2">Uncharacterized protein</fullName>
    </submittedName>
</protein>
<dbReference type="AlphaFoldDB" id="A0AAN9T0S4"/>
<gene>
    <name evidence="2" type="ORF">VNO78_01848</name>
</gene>
<organism evidence="2 3">
    <name type="scientific">Psophocarpus tetragonolobus</name>
    <name type="common">Winged bean</name>
    <name type="synonym">Dolichos tetragonolobus</name>
    <dbReference type="NCBI Taxonomy" id="3891"/>
    <lineage>
        <taxon>Eukaryota</taxon>
        <taxon>Viridiplantae</taxon>
        <taxon>Streptophyta</taxon>
        <taxon>Embryophyta</taxon>
        <taxon>Tracheophyta</taxon>
        <taxon>Spermatophyta</taxon>
        <taxon>Magnoliopsida</taxon>
        <taxon>eudicotyledons</taxon>
        <taxon>Gunneridae</taxon>
        <taxon>Pentapetalae</taxon>
        <taxon>rosids</taxon>
        <taxon>fabids</taxon>
        <taxon>Fabales</taxon>
        <taxon>Fabaceae</taxon>
        <taxon>Papilionoideae</taxon>
        <taxon>50 kb inversion clade</taxon>
        <taxon>NPAAA clade</taxon>
        <taxon>indigoferoid/millettioid clade</taxon>
        <taxon>Phaseoleae</taxon>
        <taxon>Psophocarpus</taxon>
    </lineage>
</organism>
<reference evidence="2 3" key="1">
    <citation type="submission" date="2024-01" db="EMBL/GenBank/DDBJ databases">
        <title>The genomes of 5 underutilized Papilionoideae crops provide insights into root nodulation and disease resistanc.</title>
        <authorList>
            <person name="Jiang F."/>
        </authorList>
    </citation>
    <scope>NUCLEOTIDE SEQUENCE [LARGE SCALE GENOMIC DNA]</scope>
    <source>
        <strain evidence="2">DUOXIRENSHENG_FW03</strain>
        <tissue evidence="2">Leaves</tissue>
    </source>
</reference>
<proteinExistence type="predicted"/>
<comment type="caution">
    <text evidence="2">The sequence shown here is derived from an EMBL/GenBank/DDBJ whole genome shotgun (WGS) entry which is preliminary data.</text>
</comment>
<evidence type="ECO:0000256" key="1">
    <source>
        <dbReference type="SAM" id="MobiDB-lite"/>
    </source>
</evidence>
<feature type="region of interest" description="Disordered" evidence="1">
    <location>
        <begin position="1"/>
        <end position="28"/>
    </location>
</feature>
<dbReference type="Proteomes" id="UP001386955">
    <property type="component" value="Unassembled WGS sequence"/>
</dbReference>
<sequence>MMEGDEAFTWSEKEEQRSNGNKGQKLNVGRVNAIDAQHQAERSAVQIREESADLEWAKDVDPYGLNRELNPYTQGIDEGPLQKEIIGWH</sequence>
<accession>A0AAN9T0S4</accession>